<organism evidence="5 6">
    <name type="scientific">Agromyces humatus</name>
    <dbReference type="NCBI Taxonomy" id="279573"/>
    <lineage>
        <taxon>Bacteria</taxon>
        <taxon>Bacillati</taxon>
        <taxon>Actinomycetota</taxon>
        <taxon>Actinomycetes</taxon>
        <taxon>Micrococcales</taxon>
        <taxon>Microbacteriaceae</taxon>
        <taxon>Agromyces</taxon>
    </lineage>
</organism>
<keyword evidence="2" id="KW-0238">DNA-binding</keyword>
<evidence type="ECO:0000313" key="6">
    <source>
        <dbReference type="Proteomes" id="UP001500506"/>
    </source>
</evidence>
<dbReference type="Gene3D" id="1.20.120.530">
    <property type="entry name" value="GntR ligand-binding domain-like"/>
    <property type="match status" value="1"/>
</dbReference>
<keyword evidence="6" id="KW-1185">Reference proteome</keyword>
<comment type="caution">
    <text evidence="5">The sequence shown here is derived from an EMBL/GenBank/DDBJ whole genome shotgun (WGS) entry which is preliminary data.</text>
</comment>
<dbReference type="Gene3D" id="1.10.10.10">
    <property type="entry name" value="Winged helix-like DNA-binding domain superfamily/Winged helix DNA-binding domain"/>
    <property type="match status" value="1"/>
</dbReference>
<name>A0ABN2KMH5_9MICO</name>
<evidence type="ECO:0000256" key="3">
    <source>
        <dbReference type="ARBA" id="ARBA00023163"/>
    </source>
</evidence>
<evidence type="ECO:0000313" key="5">
    <source>
        <dbReference type="EMBL" id="GAA1760168.1"/>
    </source>
</evidence>
<dbReference type="SMART" id="SM00345">
    <property type="entry name" value="HTH_GNTR"/>
    <property type="match status" value="1"/>
</dbReference>
<gene>
    <name evidence="5" type="ORF">GCM10009747_19000</name>
</gene>
<dbReference type="RefSeq" id="WP_232497886.1">
    <property type="nucleotide sequence ID" value="NZ_BAAANH010000004.1"/>
</dbReference>
<dbReference type="SUPFAM" id="SSF46785">
    <property type="entry name" value="Winged helix' DNA-binding domain"/>
    <property type="match status" value="1"/>
</dbReference>
<dbReference type="Proteomes" id="UP001500506">
    <property type="component" value="Unassembled WGS sequence"/>
</dbReference>
<dbReference type="PANTHER" id="PTHR43537">
    <property type="entry name" value="TRANSCRIPTIONAL REGULATOR, GNTR FAMILY"/>
    <property type="match status" value="1"/>
</dbReference>
<sequence>MPTSRTAEAAATAAASTAAAATAVDRVAAAVRADILSGILAPGEPLREEAAAIRYDVSRHTVRAAFQRLVAERLAVAETFRGVRVASFGRDEVIALQQLRAALEVEAVRIAGERFGGDWPDDALAPARAALGRLARLAADNPHTPTELPESTQSRATRDAVGSFAGGAHPEVDWLEVERAHADFHRALVATSDSPRIIEAHAALGSELLLFLLHVRPHYTIDTLIEEHRALLDELPTRGGDAVREHLEHSTRLLIDA</sequence>
<protein>
    <submittedName>
        <fullName evidence="5">GntR family transcriptional regulator</fullName>
    </submittedName>
</protein>
<reference evidence="5 6" key="1">
    <citation type="journal article" date="2019" name="Int. J. Syst. Evol. Microbiol.">
        <title>The Global Catalogue of Microorganisms (GCM) 10K type strain sequencing project: providing services to taxonomists for standard genome sequencing and annotation.</title>
        <authorList>
            <consortium name="The Broad Institute Genomics Platform"/>
            <consortium name="The Broad Institute Genome Sequencing Center for Infectious Disease"/>
            <person name="Wu L."/>
            <person name="Ma J."/>
        </authorList>
    </citation>
    <scope>NUCLEOTIDE SEQUENCE [LARGE SCALE GENOMIC DNA]</scope>
    <source>
        <strain evidence="5 6">JCM 14319</strain>
    </source>
</reference>
<evidence type="ECO:0000256" key="2">
    <source>
        <dbReference type="ARBA" id="ARBA00023125"/>
    </source>
</evidence>
<dbReference type="InterPro" id="IPR036390">
    <property type="entry name" value="WH_DNA-bd_sf"/>
</dbReference>
<feature type="domain" description="HTH gntR-type" evidence="4">
    <location>
        <begin position="21"/>
        <end position="88"/>
    </location>
</feature>
<dbReference type="Pfam" id="PF00392">
    <property type="entry name" value="GntR"/>
    <property type="match status" value="1"/>
</dbReference>
<dbReference type="Pfam" id="PF07729">
    <property type="entry name" value="FCD"/>
    <property type="match status" value="1"/>
</dbReference>
<dbReference type="InterPro" id="IPR000524">
    <property type="entry name" value="Tscrpt_reg_HTH_GntR"/>
</dbReference>
<keyword evidence="3" id="KW-0804">Transcription</keyword>
<proteinExistence type="predicted"/>
<dbReference type="InterPro" id="IPR036388">
    <property type="entry name" value="WH-like_DNA-bd_sf"/>
</dbReference>
<accession>A0ABN2KMH5</accession>
<keyword evidence="1" id="KW-0805">Transcription regulation</keyword>
<dbReference type="InterPro" id="IPR008920">
    <property type="entry name" value="TF_FadR/GntR_C"/>
</dbReference>
<dbReference type="PROSITE" id="PS50949">
    <property type="entry name" value="HTH_GNTR"/>
    <property type="match status" value="1"/>
</dbReference>
<evidence type="ECO:0000259" key="4">
    <source>
        <dbReference type="PROSITE" id="PS50949"/>
    </source>
</evidence>
<evidence type="ECO:0000256" key="1">
    <source>
        <dbReference type="ARBA" id="ARBA00023015"/>
    </source>
</evidence>
<dbReference type="InterPro" id="IPR011711">
    <property type="entry name" value="GntR_C"/>
</dbReference>
<dbReference type="PANTHER" id="PTHR43537:SF49">
    <property type="entry name" value="TRANSCRIPTIONAL REGULATORY PROTEIN"/>
    <property type="match status" value="1"/>
</dbReference>
<dbReference type="SUPFAM" id="SSF48008">
    <property type="entry name" value="GntR ligand-binding domain-like"/>
    <property type="match status" value="1"/>
</dbReference>
<dbReference type="EMBL" id="BAAANH010000004">
    <property type="protein sequence ID" value="GAA1760168.1"/>
    <property type="molecule type" value="Genomic_DNA"/>
</dbReference>